<evidence type="ECO:0000256" key="14">
    <source>
        <dbReference type="ARBA" id="ARBA00023180"/>
    </source>
</evidence>
<dbReference type="Proteomes" id="UP001186944">
    <property type="component" value="Unassembled WGS sequence"/>
</dbReference>
<evidence type="ECO:0000256" key="10">
    <source>
        <dbReference type="ARBA" id="ARBA00023054"/>
    </source>
</evidence>
<keyword evidence="8" id="KW-0067">ATP-binding</keyword>
<keyword evidence="10" id="KW-0175">Coiled coil</keyword>
<dbReference type="CDD" id="cd04190">
    <property type="entry name" value="Chitin_synth_C"/>
    <property type="match status" value="1"/>
</dbReference>
<dbReference type="GO" id="GO:0006031">
    <property type="term" value="P:chitin biosynthetic process"/>
    <property type="evidence" value="ECO:0007669"/>
    <property type="project" value="TreeGrafter"/>
</dbReference>
<dbReference type="InterPro" id="IPR027417">
    <property type="entry name" value="P-loop_NTPase"/>
</dbReference>
<reference evidence="20" key="1">
    <citation type="submission" date="2019-08" db="EMBL/GenBank/DDBJ databases">
        <title>The improved chromosome-level genome for the pearl oyster Pinctada fucata martensii using PacBio sequencing and Hi-C.</title>
        <authorList>
            <person name="Zheng Z."/>
        </authorList>
    </citation>
    <scope>NUCLEOTIDE SEQUENCE</scope>
    <source>
        <strain evidence="20">ZZ-2019</strain>
        <tissue evidence="20">Adductor muscle</tissue>
    </source>
</reference>
<dbReference type="Pfam" id="PF00063">
    <property type="entry name" value="Myosin_head"/>
    <property type="match status" value="2"/>
</dbReference>
<keyword evidence="11" id="KW-0518">Myosin</keyword>
<proteinExistence type="inferred from homology"/>
<feature type="transmembrane region" description="Helical" evidence="18">
    <location>
        <begin position="312"/>
        <end position="337"/>
    </location>
</feature>
<evidence type="ECO:0000313" key="21">
    <source>
        <dbReference type="Proteomes" id="UP001186944"/>
    </source>
</evidence>
<dbReference type="FunFam" id="3.90.550.10:FF:000139">
    <property type="entry name" value="Chitin synthase 8"/>
    <property type="match status" value="1"/>
</dbReference>
<dbReference type="GO" id="GO:0003774">
    <property type="term" value="F:cytoskeletal motor activity"/>
    <property type="evidence" value="ECO:0007669"/>
    <property type="project" value="InterPro"/>
</dbReference>
<dbReference type="InterPro" id="IPR029044">
    <property type="entry name" value="Nucleotide-diphossugar_trans"/>
</dbReference>
<evidence type="ECO:0000256" key="8">
    <source>
        <dbReference type="ARBA" id="ARBA00022840"/>
    </source>
</evidence>
<keyword evidence="21" id="KW-1185">Reference proteome</keyword>
<dbReference type="Gene3D" id="1.20.58.530">
    <property type="match status" value="2"/>
</dbReference>
<gene>
    <name evidence="20" type="ORF">FSP39_017389</name>
</gene>
<dbReference type="Pfam" id="PF03142">
    <property type="entry name" value="Chitin_synth_2"/>
    <property type="match status" value="1"/>
</dbReference>
<evidence type="ECO:0000256" key="4">
    <source>
        <dbReference type="ARBA" id="ARBA00022676"/>
    </source>
</evidence>
<feature type="transmembrane region" description="Helical" evidence="18">
    <location>
        <begin position="1642"/>
        <end position="1662"/>
    </location>
</feature>
<evidence type="ECO:0000256" key="3">
    <source>
        <dbReference type="ARBA" id="ARBA00022475"/>
    </source>
</evidence>
<keyword evidence="6 18" id="KW-0812">Transmembrane</keyword>
<feature type="compositionally biased region" description="Polar residues" evidence="17">
    <location>
        <begin position="1752"/>
        <end position="1763"/>
    </location>
</feature>
<evidence type="ECO:0000259" key="19">
    <source>
        <dbReference type="SMART" id="SM00242"/>
    </source>
</evidence>
<keyword evidence="4" id="KW-0328">Glycosyltransferase</keyword>
<keyword evidence="5" id="KW-0808">Transferase</keyword>
<evidence type="ECO:0000256" key="6">
    <source>
        <dbReference type="ARBA" id="ARBA00022692"/>
    </source>
</evidence>
<evidence type="ECO:0000256" key="11">
    <source>
        <dbReference type="ARBA" id="ARBA00023123"/>
    </source>
</evidence>
<dbReference type="Gene3D" id="3.40.850.10">
    <property type="entry name" value="Kinesin motor domain"/>
    <property type="match status" value="2"/>
</dbReference>
<evidence type="ECO:0000256" key="9">
    <source>
        <dbReference type="ARBA" id="ARBA00022989"/>
    </source>
</evidence>
<organism evidence="20 21">
    <name type="scientific">Pinctada imbricata</name>
    <name type="common">Atlantic pearl-oyster</name>
    <name type="synonym">Pinctada martensii</name>
    <dbReference type="NCBI Taxonomy" id="66713"/>
    <lineage>
        <taxon>Eukaryota</taxon>
        <taxon>Metazoa</taxon>
        <taxon>Spiralia</taxon>
        <taxon>Lophotrochozoa</taxon>
        <taxon>Mollusca</taxon>
        <taxon>Bivalvia</taxon>
        <taxon>Autobranchia</taxon>
        <taxon>Pteriomorphia</taxon>
        <taxon>Pterioida</taxon>
        <taxon>Pterioidea</taxon>
        <taxon>Pteriidae</taxon>
        <taxon>Pinctada</taxon>
    </lineage>
</organism>
<feature type="transmembrane region" description="Helical" evidence="18">
    <location>
        <begin position="344"/>
        <end position="363"/>
    </location>
</feature>
<keyword evidence="12 18" id="KW-0472">Membrane</keyword>
<feature type="transmembrane region" description="Helical" evidence="18">
    <location>
        <begin position="401"/>
        <end position="425"/>
    </location>
</feature>
<evidence type="ECO:0000256" key="1">
    <source>
        <dbReference type="ARBA" id="ARBA00004651"/>
    </source>
</evidence>
<feature type="transmembrane region" description="Helical" evidence="18">
    <location>
        <begin position="1361"/>
        <end position="1382"/>
    </location>
</feature>
<keyword evidence="14" id="KW-0325">Glycoprotein</keyword>
<feature type="transmembrane region" description="Helical" evidence="18">
    <location>
        <begin position="1682"/>
        <end position="1700"/>
    </location>
</feature>
<comment type="similarity">
    <text evidence="15">Belongs to the chitin synthase family. Class IV subfamily.</text>
</comment>
<dbReference type="PANTHER" id="PTHR22914">
    <property type="entry name" value="CHITIN SYNTHASE"/>
    <property type="match status" value="1"/>
</dbReference>
<evidence type="ECO:0000256" key="5">
    <source>
        <dbReference type="ARBA" id="ARBA00022679"/>
    </source>
</evidence>
<keyword evidence="9 18" id="KW-1133">Transmembrane helix</keyword>
<evidence type="ECO:0000256" key="15">
    <source>
        <dbReference type="ARBA" id="ARBA00046329"/>
    </source>
</evidence>
<feature type="compositionally biased region" description="Acidic residues" evidence="17">
    <location>
        <begin position="1771"/>
        <end position="1788"/>
    </location>
</feature>
<protein>
    <recommendedName>
        <fullName evidence="2">chitin synthase</fullName>
        <ecNumber evidence="2">2.4.1.16</ecNumber>
    </recommendedName>
</protein>
<dbReference type="SUPFAM" id="SSF53448">
    <property type="entry name" value="Nucleotide-diphospho-sugar transferases"/>
    <property type="match status" value="1"/>
</dbReference>
<dbReference type="Gene3D" id="3.90.550.10">
    <property type="entry name" value="Spore Coat Polysaccharide Biosynthesis Protein SpsA, Chain A"/>
    <property type="match status" value="1"/>
</dbReference>
<evidence type="ECO:0000256" key="18">
    <source>
        <dbReference type="SAM" id="Phobius"/>
    </source>
</evidence>
<evidence type="ECO:0000313" key="20">
    <source>
        <dbReference type="EMBL" id="KAK3098226.1"/>
    </source>
</evidence>
<evidence type="ECO:0000256" key="13">
    <source>
        <dbReference type="ARBA" id="ARBA00023175"/>
    </source>
</evidence>
<feature type="transmembrane region" description="Helical" evidence="18">
    <location>
        <begin position="445"/>
        <end position="466"/>
    </location>
</feature>
<dbReference type="GO" id="GO:0005524">
    <property type="term" value="F:ATP binding"/>
    <property type="evidence" value="ECO:0007669"/>
    <property type="project" value="UniProtKB-KW"/>
</dbReference>
<keyword evidence="13" id="KW-0505">Motor protein</keyword>
<feature type="transmembrane region" description="Helical" evidence="18">
    <location>
        <begin position="487"/>
        <end position="506"/>
    </location>
</feature>
<dbReference type="GO" id="GO:0016459">
    <property type="term" value="C:myosin complex"/>
    <property type="evidence" value="ECO:0007669"/>
    <property type="project" value="UniProtKB-KW"/>
</dbReference>
<feature type="transmembrane region" description="Helical" evidence="18">
    <location>
        <begin position="369"/>
        <end position="389"/>
    </location>
</feature>
<feature type="region of interest" description="Disordered" evidence="17">
    <location>
        <begin position="1748"/>
        <end position="1788"/>
    </location>
</feature>
<feature type="transmembrane region" description="Helical" evidence="18">
    <location>
        <begin position="1450"/>
        <end position="1469"/>
    </location>
</feature>
<dbReference type="EMBL" id="VSWD01000007">
    <property type="protein sequence ID" value="KAK3098226.1"/>
    <property type="molecule type" value="Genomic_DNA"/>
</dbReference>
<keyword evidence="7" id="KW-0547">Nucleotide-binding</keyword>
<feature type="transmembrane region" description="Helical" evidence="18">
    <location>
        <begin position="1327"/>
        <end position="1349"/>
    </location>
</feature>
<dbReference type="GO" id="GO:0005886">
    <property type="term" value="C:plasma membrane"/>
    <property type="evidence" value="ECO:0007669"/>
    <property type="project" value="UniProtKB-SubCell"/>
</dbReference>
<name>A0AA88Y5F7_PINIB</name>
<comment type="caution">
    <text evidence="20">The sequence shown here is derived from an EMBL/GenBank/DDBJ whole genome shotgun (WGS) entry which is preliminary data.</text>
</comment>
<feature type="domain" description="Myosin motor" evidence="19">
    <location>
        <begin position="1"/>
        <end position="296"/>
    </location>
</feature>
<comment type="subcellular location">
    <subcellularLocation>
        <location evidence="1">Cell membrane</location>
        <topology evidence="1">Multi-pass membrane protein</topology>
    </subcellularLocation>
</comment>
<dbReference type="GO" id="GO:0004100">
    <property type="term" value="F:chitin synthase activity"/>
    <property type="evidence" value="ECO:0007669"/>
    <property type="project" value="UniProtKB-EC"/>
</dbReference>
<feature type="transmembrane region" description="Helical" evidence="18">
    <location>
        <begin position="869"/>
        <end position="889"/>
    </location>
</feature>
<feature type="transmembrane region" description="Helical" evidence="18">
    <location>
        <begin position="1417"/>
        <end position="1438"/>
    </location>
</feature>
<dbReference type="InterPro" id="IPR004835">
    <property type="entry name" value="Chitin_synth"/>
</dbReference>
<dbReference type="InterPro" id="IPR036961">
    <property type="entry name" value="Kinesin_motor_dom_sf"/>
</dbReference>
<feature type="transmembrane region" description="Helical" evidence="18">
    <location>
        <begin position="841"/>
        <end position="862"/>
    </location>
</feature>
<evidence type="ECO:0000256" key="16">
    <source>
        <dbReference type="ARBA" id="ARBA00048014"/>
    </source>
</evidence>
<sequence>MVSISCLLTNITFFGFKINPLVELFGNAVTTLNANSSRFGKLIELFYSSDRKLMGDIHSPTKSRNYHERSAFKDADERLKYKQQFQKGEQIFRYLKYTNEFIHWFAGHSGFENFADTSKNRFEQLLINITNERLHQYFQRQIFKVEEEDYLREGLNLQNVQYLHKGNQDVLDLHIRRKLCGKSLNSLNDILTKAKPLFIRCIKPNKHLHEGVFDIPYASNQLLSTGILEVSKIRRDGFPVRLKLEHFVNRYEKLHVSDKHDITSESSMSDPPPYDSVVDEVKLPLFDIFRTTEREESGCDNSERVFLRLSRVGLYILLFCIILVCGVGCLTGLLALASELRIQVFFYENAHVAGTAILLFKVLPRVDSIWGTVFLTGSALIPSLMNFAREFVLAKRLHRKLCLRMAALISSFLSLSIQCFTYVAICYNDIFEDEKSFTLTTWDDYLYFTVSTLCVSSQWVECFIVSDNMGLPFLRWRKQIRRTREKLNIALIVSKCLVFFCLSGVLTSSFSLSLHLYDKKNFEFKYIDFIQNILPLTDYNEDTTACFRSHYNIVDPTPVPTVIQAAISENCSTDIAALLASYFLNKMSSETFNITSFPLNESVSLDNSSIDISTILVSYFLNKMSETFNITSFPVNVSVISEHSTTDIATILASSFLNTVSSKMLNMSSTQVNMSALSDIYTADIARILASYFLNKVSSQTFNVSSLPVNISVSTENYTIDVAQTLASYFLNKASSQMLNACPIPRHVSEISTTTALTSASYFLSHIKSVMLNMSSTVTCELPRYGDNGRVTLEHKSFNLFEQTCGVTNTSTVQLALASADEYLSFLRYCKYAVGSIYENYSLVTFLCIIPLVLVYSACVACRLHMQRVSFSLPLVLVPIAALGLVIGICDENAMYFEGSLTCNSGQVTADNFKTELLSLGGCLCFTLITWHTWWPSIEVMAKTEKMFVMPLLDGLFTPISLLFRRRFDKLEGLLDRRSKYHVNKKERKKTKERPIVYVCATMWHETKQEMTQLLKSLFRLDYFHSQCQLAEREFGVSVDYFNVEARGNIEWDKQPNKTSTPYGGRLSWTMPGGTNMVFHLKDKTKIRNRKRWSQVMYMYYLLGYNFTEKRSEAELNAHNHRHRRRGKSSLLNHFDHRTFEKASNTFILTLDGDTDFKPESVRLLLDKMIKNDKVGAVCGRIHPVGAGPMIWYQRFEYSVGHWLQKAAEHVFGCILCCPGCFSLFRGSALMDDNVMKMYTTPPSEAKHYIQFEQGEDRWLCTLLLQQGWKIEYCAGADAFTFSPETFKDFFVQRRRWAPSTLANIIDLVSSWSITVKTNDNISSLFMFYQFILLSSSLLGPALVTLMIAGSYTAVFRIHEWYGLLLAIAPVVVYIGICIKARNETQILVAGLLSSLYSVVMVIVTVGTLLNALSEPIYSPIVILPISLAFVFLTAGLMHPKEILNLVFGILYYLTVPSTFVFLTVYYLCNLHIVSWGTREGSSSNNQTDDHLDMKKKTQKTGVLGKWINKLGLSKIGKEIKLLLRRSMKGDVEKDTGTEDENTIKIKLEESPEVSKIIPVQVLPVPENESFPLPMPAEQEKIEGVSAWSSSGFLGDKIPKEIDIQESAFWKYIIPKYLTPMAHNEKDKEKIRVELVSLRNNVVFGFFLLNLLFTILVFQLQINKESLRNFFFLGEYEPVSLVFLFVFAVIVLIQYFGMVMHRWGTYQHLIASMNLGICGKHASDESYSQLALKEVGKLQSANSDIVRDDDNANASMTSDTTFDPNYPPEDYSTDEDTPDYDTDSPDYSDDQLETVQENAYFRNFQQRFNTRRLMFSHDQNRRTGRPLHLDVSRRSTQDLYYRTIRDRGIMNSYGRHNQNMYGVHHV</sequence>
<dbReference type="SMART" id="SM00242">
    <property type="entry name" value="MYSc"/>
    <property type="match status" value="1"/>
</dbReference>
<dbReference type="SUPFAM" id="SSF52540">
    <property type="entry name" value="P-loop containing nucleoside triphosphate hydrolases"/>
    <property type="match status" value="1"/>
</dbReference>
<evidence type="ECO:0000256" key="2">
    <source>
        <dbReference type="ARBA" id="ARBA00012543"/>
    </source>
</evidence>
<evidence type="ECO:0000256" key="17">
    <source>
        <dbReference type="SAM" id="MobiDB-lite"/>
    </source>
</evidence>
<feature type="transmembrane region" description="Helical" evidence="18">
    <location>
        <begin position="1388"/>
        <end position="1410"/>
    </location>
</feature>
<evidence type="ECO:0000256" key="7">
    <source>
        <dbReference type="ARBA" id="ARBA00022741"/>
    </source>
</evidence>
<accession>A0AA88Y5F7</accession>
<keyword evidence="3" id="KW-1003">Cell membrane</keyword>
<dbReference type="InterPro" id="IPR001609">
    <property type="entry name" value="Myosin_head_motor_dom-like"/>
</dbReference>
<evidence type="ECO:0000256" key="12">
    <source>
        <dbReference type="ARBA" id="ARBA00023136"/>
    </source>
</evidence>
<comment type="catalytic activity">
    <reaction evidence="16">
        <text>[(1-&gt;4)-N-acetyl-beta-D-glucosaminyl](n) + UDP-N-acetyl-alpha-D-glucosamine = [(1-&gt;4)-N-acetyl-beta-D-glucosaminyl](n+1) + UDP + H(+)</text>
        <dbReference type="Rhea" id="RHEA:16637"/>
        <dbReference type="Rhea" id="RHEA-COMP:9593"/>
        <dbReference type="Rhea" id="RHEA-COMP:9595"/>
        <dbReference type="ChEBI" id="CHEBI:15378"/>
        <dbReference type="ChEBI" id="CHEBI:17029"/>
        <dbReference type="ChEBI" id="CHEBI:57705"/>
        <dbReference type="ChEBI" id="CHEBI:58223"/>
        <dbReference type="EC" id="2.4.1.16"/>
    </reaction>
</comment>
<dbReference type="PANTHER" id="PTHR22914:SF42">
    <property type="entry name" value="CHITIN SYNTHASE"/>
    <property type="match status" value="1"/>
</dbReference>
<dbReference type="EC" id="2.4.1.16" evidence="2"/>